<keyword evidence="1" id="KW-0175">Coiled coil</keyword>
<gene>
    <name evidence="2" type="ORF">METZ01_LOCUS317360</name>
</gene>
<feature type="non-terminal residue" evidence="2">
    <location>
        <position position="1"/>
    </location>
</feature>
<sequence length="317" mass="36046">NIDSSNTEQELAVTKAVSTIKTERDGLATQLQVKDSEQTVLVSSLNDKHQSELTSKDELIEYYKDLKAKLSTKMVGETLEQHCETEFDKLRSVAFQSAYFEKDNDASGGTKGDYIFREEDTDGNEIISIMFDMKNENDETATKKKNEDFLSKLDSDRNNKNCEYAVLVTLLEADSDLYNSGIVDMSHEYPKMYVIRPQFFIPMISLLRNAAESALEYKAELALVKAQHVEVADFEENMDTFKQGFSRNYDLASRQFQKAVDRIDEAIDDLERTKTELNKSANNLRLANNKLEDLTIKKLTRGNPTMIAKFDELGSGK</sequence>
<reference evidence="2" key="1">
    <citation type="submission" date="2018-05" db="EMBL/GenBank/DDBJ databases">
        <authorList>
            <person name="Lanie J.A."/>
            <person name="Ng W.-L."/>
            <person name="Kazmierczak K.M."/>
            <person name="Andrzejewski T.M."/>
            <person name="Davidsen T.M."/>
            <person name="Wayne K.J."/>
            <person name="Tettelin H."/>
            <person name="Glass J.I."/>
            <person name="Rusch D."/>
            <person name="Podicherti R."/>
            <person name="Tsui H.-C.T."/>
            <person name="Winkler M.E."/>
        </authorList>
    </citation>
    <scope>NUCLEOTIDE SEQUENCE</scope>
</reference>
<evidence type="ECO:0008006" key="3">
    <source>
        <dbReference type="Google" id="ProtNLM"/>
    </source>
</evidence>
<dbReference type="Pfam" id="PF09903">
    <property type="entry name" value="DUF2130"/>
    <property type="match status" value="1"/>
</dbReference>
<dbReference type="AlphaFoldDB" id="A0A382NTW1"/>
<organism evidence="2">
    <name type="scientific">marine metagenome</name>
    <dbReference type="NCBI Taxonomy" id="408172"/>
    <lineage>
        <taxon>unclassified sequences</taxon>
        <taxon>metagenomes</taxon>
        <taxon>ecological metagenomes</taxon>
    </lineage>
</organism>
<protein>
    <recommendedName>
        <fullName evidence="3">DUF2130 domain-containing protein</fullName>
    </recommendedName>
</protein>
<name>A0A382NTW1_9ZZZZ</name>
<evidence type="ECO:0000313" key="2">
    <source>
        <dbReference type="EMBL" id="SVC64506.1"/>
    </source>
</evidence>
<feature type="coiled-coil region" evidence="1">
    <location>
        <begin position="253"/>
        <end position="297"/>
    </location>
</feature>
<dbReference type="EMBL" id="UINC01102690">
    <property type="protein sequence ID" value="SVC64506.1"/>
    <property type="molecule type" value="Genomic_DNA"/>
</dbReference>
<proteinExistence type="predicted"/>
<evidence type="ECO:0000256" key="1">
    <source>
        <dbReference type="SAM" id="Coils"/>
    </source>
</evidence>
<accession>A0A382NTW1</accession>
<dbReference type="InterPro" id="IPR019219">
    <property type="entry name" value="DUF2130"/>
</dbReference>